<organism evidence="1 2">
    <name type="scientific">Halobacteriovorax marinus</name>
    <dbReference type="NCBI Taxonomy" id="97084"/>
    <lineage>
        <taxon>Bacteria</taxon>
        <taxon>Pseudomonadati</taxon>
        <taxon>Bdellovibrionota</taxon>
        <taxon>Bacteriovoracia</taxon>
        <taxon>Bacteriovoracales</taxon>
        <taxon>Halobacteriovoraceae</taxon>
        <taxon>Halobacteriovorax</taxon>
    </lineage>
</organism>
<reference evidence="2" key="1">
    <citation type="journal article" date="2017" name="Proc. Natl. Acad. Sci. U.S.A.">
        <title>Simulation of Deepwater Horizon oil plume reveals substrate specialization within a complex community of hydrocarbon-degraders.</title>
        <authorList>
            <person name="Hu P."/>
            <person name="Dubinsky E.A."/>
            <person name="Probst A.J."/>
            <person name="Wang J."/>
            <person name="Sieber C.M.K."/>
            <person name="Tom L.M."/>
            <person name="Gardinali P."/>
            <person name="Banfield J.F."/>
            <person name="Atlas R.M."/>
            <person name="Andersen G.L."/>
        </authorList>
    </citation>
    <scope>NUCLEOTIDE SEQUENCE [LARGE SCALE GENOMIC DNA]</scope>
</reference>
<sequence length="113" mass="13071">MTSVIIFDNIDCMVTVEISKQIEKRISQLHKEGSLSLNDIDMINIWINAYEQYGLDGYFESGFDEAFNDHELKGDRQGQRSASINKQARIIYEIRKTKLVVKVIKVTPDHDYS</sequence>
<dbReference type="AlphaFoldDB" id="A0A1Y5FCY4"/>
<dbReference type="EMBL" id="MAAO01000006">
    <property type="protein sequence ID" value="OUR96710.1"/>
    <property type="molecule type" value="Genomic_DNA"/>
</dbReference>
<gene>
    <name evidence="1" type="ORF">A9Q84_10230</name>
</gene>
<dbReference type="InterPro" id="IPR035093">
    <property type="entry name" value="RelE/ParE_toxin_dom_sf"/>
</dbReference>
<evidence type="ECO:0000313" key="2">
    <source>
        <dbReference type="Proteomes" id="UP000196531"/>
    </source>
</evidence>
<accession>A0A1Y5FCY4</accession>
<protein>
    <submittedName>
        <fullName evidence="1">Uncharacterized protein</fullName>
    </submittedName>
</protein>
<dbReference type="Proteomes" id="UP000196531">
    <property type="component" value="Unassembled WGS sequence"/>
</dbReference>
<comment type="caution">
    <text evidence="1">The sequence shown here is derived from an EMBL/GenBank/DDBJ whole genome shotgun (WGS) entry which is preliminary data.</text>
</comment>
<evidence type="ECO:0000313" key="1">
    <source>
        <dbReference type="EMBL" id="OUR96710.1"/>
    </source>
</evidence>
<proteinExistence type="predicted"/>
<dbReference type="SUPFAM" id="SSF143011">
    <property type="entry name" value="RelE-like"/>
    <property type="match status" value="1"/>
</dbReference>
<dbReference type="Gene3D" id="3.30.2310.20">
    <property type="entry name" value="RelE-like"/>
    <property type="match status" value="1"/>
</dbReference>
<name>A0A1Y5FCY4_9BACT</name>